<dbReference type="PATRIC" id="fig|33935.3.peg.2786"/>
<evidence type="ECO:0000256" key="3">
    <source>
        <dbReference type="ARBA" id="ARBA00022695"/>
    </source>
</evidence>
<dbReference type="EMBL" id="LGCI01000010">
    <property type="protein sequence ID" value="KOY81368.1"/>
    <property type="molecule type" value="Genomic_DNA"/>
</dbReference>
<evidence type="ECO:0000256" key="1">
    <source>
        <dbReference type="ARBA" id="ARBA00012524"/>
    </source>
</evidence>
<accession>A0A0M9DH55</accession>
<keyword evidence="3" id="KW-0548">Nucleotidyltransferase</keyword>
<keyword evidence="6" id="KW-1185">Reference proteome</keyword>
<dbReference type="NCBIfam" id="TIGR03124">
    <property type="entry name" value="citrate_citX"/>
    <property type="match status" value="1"/>
</dbReference>
<evidence type="ECO:0000256" key="2">
    <source>
        <dbReference type="ARBA" id="ARBA00022679"/>
    </source>
</evidence>
<dbReference type="RefSeq" id="WP_053996615.1">
    <property type="nucleotide sequence ID" value="NZ_CP065643.1"/>
</dbReference>
<evidence type="ECO:0000256" key="4">
    <source>
        <dbReference type="ARBA" id="ARBA00048574"/>
    </source>
</evidence>
<protein>
    <recommendedName>
        <fullName evidence="1">citrate lyase holo-[acyl-carrier protein] synthase</fullName>
        <ecNumber evidence="1">2.7.7.61</ecNumber>
    </recommendedName>
</protein>
<dbReference type="STRING" id="33935.ADM90_19795"/>
<dbReference type="InterPro" id="IPR005551">
    <property type="entry name" value="CitX"/>
</dbReference>
<dbReference type="GO" id="GO:0051191">
    <property type="term" value="P:prosthetic group biosynthetic process"/>
    <property type="evidence" value="ECO:0007669"/>
    <property type="project" value="InterPro"/>
</dbReference>
<comment type="catalytic activity">
    <reaction evidence="4">
        <text>apo-[citrate lyase ACP] + 2'-(5''-triphospho-alpha-D-ribosyl)-3'-dephospho-CoA = holo-[citrate lyase ACP] + diphosphate</text>
        <dbReference type="Rhea" id="RHEA:16333"/>
        <dbReference type="Rhea" id="RHEA-COMP:10157"/>
        <dbReference type="Rhea" id="RHEA-COMP:10158"/>
        <dbReference type="ChEBI" id="CHEBI:29999"/>
        <dbReference type="ChEBI" id="CHEBI:33019"/>
        <dbReference type="ChEBI" id="CHEBI:61378"/>
        <dbReference type="ChEBI" id="CHEBI:82683"/>
        <dbReference type="EC" id="2.7.7.61"/>
    </reaction>
</comment>
<dbReference type="EC" id="2.7.7.61" evidence="1"/>
<keyword evidence="2" id="KW-0808">Transferase</keyword>
<dbReference type="AlphaFoldDB" id="A0A0M9DH55"/>
<sequence>MKLVDILKDREELSSIRKCYLNEIDSTLLQITLNIPGENKNIPEVLFLFSEALNSIRSLFLSDDIKFKILYLSESYVGPTSFIMVDCNAKDVKNMCLGLEDTHPLSKYWDLDVFNREGMKVSRDPERAKKCFICEKKAKICVFMQSHSIEELLNQLSFDIANY</sequence>
<evidence type="ECO:0000313" key="6">
    <source>
        <dbReference type="Proteomes" id="UP000037977"/>
    </source>
</evidence>
<comment type="caution">
    <text evidence="5">The sequence shown here is derived from an EMBL/GenBank/DDBJ whole genome shotgun (WGS) entry which is preliminary data.</text>
</comment>
<organism evidence="5 6">
    <name type="scientific">Lysinibacillus macroides</name>
    <dbReference type="NCBI Taxonomy" id="33935"/>
    <lineage>
        <taxon>Bacteria</taxon>
        <taxon>Bacillati</taxon>
        <taxon>Bacillota</taxon>
        <taxon>Bacilli</taxon>
        <taxon>Bacillales</taxon>
        <taxon>Bacillaceae</taxon>
        <taxon>Lysinibacillus</taxon>
    </lineage>
</organism>
<proteinExistence type="predicted"/>
<dbReference type="Pfam" id="PF03802">
    <property type="entry name" value="CitX"/>
    <property type="match status" value="1"/>
</dbReference>
<name>A0A0M9DH55_9BACI</name>
<dbReference type="OrthoDB" id="3196716at2"/>
<reference evidence="5 6" key="1">
    <citation type="submission" date="2015-07" db="EMBL/GenBank/DDBJ databases">
        <title>Genome sequencing project for genomic taxonomy and phylogenomics of Bacillus-like bacteria.</title>
        <authorList>
            <person name="Liu B."/>
            <person name="Wang J."/>
            <person name="Zhu Y."/>
            <person name="Liu G."/>
            <person name="Chen Q."/>
            <person name="Chen Z."/>
            <person name="Che J."/>
            <person name="Ge C."/>
            <person name="Shi H."/>
            <person name="Pan Z."/>
            <person name="Liu X."/>
        </authorList>
    </citation>
    <scope>NUCLEOTIDE SEQUENCE [LARGE SCALE GENOMIC DNA]</scope>
    <source>
        <strain evidence="5 6">DSM 54</strain>
    </source>
</reference>
<evidence type="ECO:0000313" key="5">
    <source>
        <dbReference type="EMBL" id="KOY81368.1"/>
    </source>
</evidence>
<gene>
    <name evidence="5" type="ORF">ADM90_19795</name>
</gene>
<dbReference type="GO" id="GO:0050519">
    <property type="term" value="F:holo-citrate lyase synthase activity"/>
    <property type="evidence" value="ECO:0007669"/>
    <property type="project" value="UniProtKB-EC"/>
</dbReference>
<dbReference type="Proteomes" id="UP000037977">
    <property type="component" value="Unassembled WGS sequence"/>
</dbReference>